<dbReference type="InterPro" id="IPR017871">
    <property type="entry name" value="ABC_transporter-like_CS"/>
</dbReference>
<keyword evidence="3" id="KW-0547">Nucleotide-binding</keyword>
<evidence type="ECO:0000256" key="3">
    <source>
        <dbReference type="ARBA" id="ARBA00022741"/>
    </source>
</evidence>
<proteinExistence type="inferred from homology"/>
<protein>
    <recommendedName>
        <fullName evidence="5">ABC transporter domain-containing protein</fullName>
    </recommendedName>
</protein>
<reference evidence="7" key="1">
    <citation type="submission" date="2015-08" db="EMBL/GenBank/DDBJ databases">
        <title>Fjat-14210 dsm16467.</title>
        <authorList>
            <person name="Liu B."/>
            <person name="Wang J."/>
            <person name="Zhu Y."/>
            <person name="Liu G."/>
            <person name="Chen Q."/>
            <person name="Chen Z."/>
            <person name="Lan J."/>
            <person name="Che J."/>
            <person name="Ge C."/>
            <person name="Shi H."/>
            <person name="Pan Z."/>
            <person name="Liu X."/>
        </authorList>
    </citation>
    <scope>NUCLEOTIDE SEQUENCE [LARGE SCALE GENOMIC DNA]</scope>
    <source>
        <strain evidence="7">DSM 16467</strain>
    </source>
</reference>
<evidence type="ECO:0000256" key="1">
    <source>
        <dbReference type="ARBA" id="ARBA00005417"/>
    </source>
</evidence>
<dbReference type="PANTHER" id="PTHR43335:SF4">
    <property type="entry name" value="ABC TRANSPORTER, ATP-BINDING PROTEIN"/>
    <property type="match status" value="1"/>
</dbReference>
<comment type="caution">
    <text evidence="6">The sequence shown here is derived from an EMBL/GenBank/DDBJ whole genome shotgun (WGS) entry which is preliminary data.</text>
</comment>
<dbReference type="Gene3D" id="3.40.50.300">
    <property type="entry name" value="P-loop containing nucleotide triphosphate hydrolases"/>
    <property type="match status" value="1"/>
</dbReference>
<dbReference type="PATRIC" id="fig|284581.3.peg.3328"/>
<dbReference type="PROSITE" id="PS00211">
    <property type="entry name" value="ABC_TRANSPORTER_1"/>
    <property type="match status" value="1"/>
</dbReference>
<organism evidence="6 7">
    <name type="scientific">Priestia koreensis</name>
    <dbReference type="NCBI Taxonomy" id="284581"/>
    <lineage>
        <taxon>Bacteria</taxon>
        <taxon>Bacillati</taxon>
        <taxon>Bacillota</taxon>
        <taxon>Bacilli</taxon>
        <taxon>Bacillales</taxon>
        <taxon>Bacillaceae</taxon>
        <taxon>Priestia</taxon>
    </lineage>
</organism>
<evidence type="ECO:0000313" key="7">
    <source>
        <dbReference type="Proteomes" id="UP000037558"/>
    </source>
</evidence>
<keyword evidence="7" id="KW-1185">Reference proteome</keyword>
<accession>A0A0M0KEJ5</accession>
<evidence type="ECO:0000313" key="6">
    <source>
        <dbReference type="EMBL" id="KOO37224.1"/>
    </source>
</evidence>
<dbReference type="EMBL" id="LILC01000037">
    <property type="protein sequence ID" value="KOO37224.1"/>
    <property type="molecule type" value="Genomic_DNA"/>
</dbReference>
<evidence type="ECO:0000259" key="5">
    <source>
        <dbReference type="PROSITE" id="PS50893"/>
    </source>
</evidence>
<feature type="domain" description="ABC transporter" evidence="5">
    <location>
        <begin position="9"/>
        <end position="238"/>
    </location>
</feature>
<dbReference type="STRING" id="284581.AMD01_22375"/>
<dbReference type="GO" id="GO:0005524">
    <property type="term" value="F:ATP binding"/>
    <property type="evidence" value="ECO:0007669"/>
    <property type="project" value="UniProtKB-KW"/>
</dbReference>
<name>A0A0M0KEJ5_9BACI</name>
<evidence type="ECO:0000256" key="2">
    <source>
        <dbReference type="ARBA" id="ARBA00022448"/>
    </source>
</evidence>
<dbReference type="OrthoDB" id="9804819at2"/>
<comment type="similarity">
    <text evidence="1">Belongs to the ABC transporter superfamily.</text>
</comment>
<dbReference type="GO" id="GO:0016887">
    <property type="term" value="F:ATP hydrolysis activity"/>
    <property type="evidence" value="ECO:0007669"/>
    <property type="project" value="InterPro"/>
</dbReference>
<dbReference type="InterPro" id="IPR003439">
    <property type="entry name" value="ABC_transporter-like_ATP-bd"/>
</dbReference>
<evidence type="ECO:0000256" key="4">
    <source>
        <dbReference type="ARBA" id="ARBA00022840"/>
    </source>
</evidence>
<sequence>MYVNTTSPLKVQNLTKRIKNATLVDHLSFELDPGKIYGFLGPNGAGKTTTIRMITGLISITEGEVFINGYDIKKSPQKALSHLGVIVENPSAYGYLSGYENLQQSARLSLKSISSTRMKEIIKLVDLEHAIHNKVKTYSLGMRQRLGIAQALLHEPSILILDEPTNGLDPAGIRQLRDNLKQVARDENTTILVSSHLLQEIEMICEEAIVLDKGKLVDVIKIKDDSTEPSKMVSLLIEVSNVGKALDVLSSFQVVQSTENAIELLVEQEQVPNVVYKLAENRVDMYEMKRKAVSLEDHFLTLTAKGSN</sequence>
<dbReference type="Proteomes" id="UP000037558">
    <property type="component" value="Unassembled WGS sequence"/>
</dbReference>
<dbReference type="SUPFAM" id="SSF52540">
    <property type="entry name" value="P-loop containing nucleoside triphosphate hydrolases"/>
    <property type="match status" value="1"/>
</dbReference>
<gene>
    <name evidence="6" type="ORF">AMD01_22375</name>
</gene>
<dbReference type="AlphaFoldDB" id="A0A0M0KEJ5"/>
<dbReference type="InterPro" id="IPR027417">
    <property type="entry name" value="P-loop_NTPase"/>
</dbReference>
<keyword evidence="4" id="KW-0067">ATP-binding</keyword>
<dbReference type="InterPro" id="IPR003593">
    <property type="entry name" value="AAA+_ATPase"/>
</dbReference>
<dbReference type="PROSITE" id="PS50893">
    <property type="entry name" value="ABC_TRANSPORTER_2"/>
    <property type="match status" value="1"/>
</dbReference>
<keyword evidence="2" id="KW-0813">Transport</keyword>
<dbReference type="SMART" id="SM00382">
    <property type="entry name" value="AAA"/>
    <property type="match status" value="1"/>
</dbReference>
<dbReference type="Pfam" id="PF00005">
    <property type="entry name" value="ABC_tran"/>
    <property type="match status" value="1"/>
</dbReference>
<dbReference type="PANTHER" id="PTHR43335">
    <property type="entry name" value="ABC TRANSPORTER, ATP-BINDING PROTEIN"/>
    <property type="match status" value="1"/>
</dbReference>